<protein>
    <submittedName>
        <fullName evidence="3">Titin-like protein</fullName>
    </submittedName>
</protein>
<dbReference type="InterPro" id="IPR054464">
    <property type="entry name" value="ULD_fung"/>
</dbReference>
<proteinExistence type="predicted"/>
<dbReference type="EMBL" id="WIGN01000176">
    <property type="protein sequence ID" value="KAF6805696.1"/>
    <property type="molecule type" value="Genomic_DNA"/>
</dbReference>
<feature type="compositionally biased region" description="Basic and acidic residues" evidence="1">
    <location>
        <begin position="76"/>
        <end position="93"/>
    </location>
</feature>
<evidence type="ECO:0000259" key="2">
    <source>
        <dbReference type="Pfam" id="PF22893"/>
    </source>
</evidence>
<comment type="caution">
    <text evidence="3">The sequence shown here is derived from an EMBL/GenBank/DDBJ whole genome shotgun (WGS) entry which is preliminary data.</text>
</comment>
<feature type="domain" description="Ubiquitin-like" evidence="2">
    <location>
        <begin position="168"/>
        <end position="246"/>
    </location>
</feature>
<feature type="region of interest" description="Disordered" evidence="1">
    <location>
        <begin position="55"/>
        <end position="93"/>
    </location>
</feature>
<evidence type="ECO:0000256" key="1">
    <source>
        <dbReference type="SAM" id="MobiDB-lite"/>
    </source>
</evidence>
<evidence type="ECO:0000313" key="4">
    <source>
        <dbReference type="Proteomes" id="UP000652219"/>
    </source>
</evidence>
<keyword evidence="4" id="KW-1185">Reference proteome</keyword>
<organism evidence="3 4">
    <name type="scientific">Colletotrichum sojae</name>
    <dbReference type="NCBI Taxonomy" id="2175907"/>
    <lineage>
        <taxon>Eukaryota</taxon>
        <taxon>Fungi</taxon>
        <taxon>Dikarya</taxon>
        <taxon>Ascomycota</taxon>
        <taxon>Pezizomycotina</taxon>
        <taxon>Sordariomycetes</taxon>
        <taxon>Hypocreomycetidae</taxon>
        <taxon>Glomerellales</taxon>
        <taxon>Glomerellaceae</taxon>
        <taxon>Colletotrichum</taxon>
        <taxon>Colletotrichum orchidearum species complex</taxon>
    </lineage>
</organism>
<feature type="region of interest" description="Disordered" evidence="1">
    <location>
        <begin position="127"/>
        <end position="159"/>
    </location>
</feature>
<dbReference type="AlphaFoldDB" id="A0A8H6MRN2"/>
<feature type="compositionally biased region" description="Basic and acidic residues" evidence="1">
    <location>
        <begin position="143"/>
        <end position="154"/>
    </location>
</feature>
<evidence type="ECO:0000313" key="3">
    <source>
        <dbReference type="EMBL" id="KAF6805696.1"/>
    </source>
</evidence>
<accession>A0A8H6MRN2</accession>
<reference evidence="3 4" key="1">
    <citation type="journal article" date="2020" name="Phytopathology">
        <title>Genome Sequence Resources of Colletotrichum truncatum, C. plurivorum, C. musicola, and C. sojae: Four Species Pathogenic to Soybean (Glycine max).</title>
        <authorList>
            <person name="Rogerio F."/>
            <person name="Boufleur T.R."/>
            <person name="Ciampi-Guillardi M."/>
            <person name="Sukno S.A."/>
            <person name="Thon M.R."/>
            <person name="Massola Junior N.S."/>
            <person name="Baroncelli R."/>
        </authorList>
    </citation>
    <scope>NUCLEOTIDE SEQUENCE [LARGE SCALE GENOMIC DNA]</scope>
    <source>
        <strain evidence="3 4">LFN0009</strain>
    </source>
</reference>
<dbReference type="Proteomes" id="UP000652219">
    <property type="component" value="Unassembled WGS sequence"/>
</dbReference>
<dbReference type="Pfam" id="PF22893">
    <property type="entry name" value="ULD_2"/>
    <property type="match status" value="1"/>
</dbReference>
<gene>
    <name evidence="3" type="ORF">CSOJ01_09341</name>
</gene>
<name>A0A8H6MRN2_9PEZI</name>
<sequence length="251" mass="28073">MPEIGHSISCLTDHLCEIKSTSLATAKRSLEGSLVANDVLEEAIKSPVFKLGGLQDVPSTGGIRKDSSRSQGGLKVRAEQRRPGRKADCVPIRRNEVLRMGKQQEGQQGQAQKEQNGGAVKLLREADSQCKFPQGVDNQTEDEGIRREEVEQPKHVKQTKPSTLTHGAMVHLIDAAGKEHHFPFHKVRTWQGMEEILQSMPSNGWLKRSVLEGRYDMITEDGRKVDLGEWTREIGPGVAVRMNMWRFDSRS</sequence>